<gene>
    <name evidence="1" type="ORF">POCTA_138.1.T0200182</name>
</gene>
<evidence type="ECO:0000313" key="1">
    <source>
        <dbReference type="EMBL" id="CAD8147751.1"/>
    </source>
</evidence>
<dbReference type="AlphaFoldDB" id="A0A8S1T1R9"/>
<name>A0A8S1T1R9_PAROT</name>
<dbReference type="OrthoDB" id="308082at2759"/>
<reference evidence="1" key="1">
    <citation type="submission" date="2021-01" db="EMBL/GenBank/DDBJ databases">
        <authorList>
            <consortium name="Genoscope - CEA"/>
            <person name="William W."/>
        </authorList>
    </citation>
    <scope>NUCLEOTIDE SEQUENCE</scope>
</reference>
<evidence type="ECO:0000313" key="2">
    <source>
        <dbReference type="Proteomes" id="UP000683925"/>
    </source>
</evidence>
<protein>
    <submittedName>
        <fullName evidence="1">Uncharacterized protein</fullName>
    </submittedName>
</protein>
<dbReference type="Proteomes" id="UP000683925">
    <property type="component" value="Unassembled WGS sequence"/>
</dbReference>
<keyword evidence="2" id="KW-1185">Reference proteome</keyword>
<accession>A0A8S1T1R9</accession>
<dbReference type="OMA" id="QETCAKP"/>
<comment type="caution">
    <text evidence="1">The sequence shown here is derived from an EMBL/GenBank/DDBJ whole genome shotgun (WGS) entry which is preliminary data.</text>
</comment>
<sequence length="106" mass="12242">MGCCSSSKSSIKNVKKPIFKSDSLQSENSSIFVESQEKYKEQSQEQETCAKPSLNKKKTNQLICFQIQQDIIQNKDNLNAVDDEFFEQKNQSNVYKVEKRNSDSDY</sequence>
<proteinExistence type="predicted"/>
<dbReference type="EMBL" id="CAJJDP010000020">
    <property type="protein sequence ID" value="CAD8147751.1"/>
    <property type="molecule type" value="Genomic_DNA"/>
</dbReference>
<organism evidence="1 2">
    <name type="scientific">Paramecium octaurelia</name>
    <dbReference type="NCBI Taxonomy" id="43137"/>
    <lineage>
        <taxon>Eukaryota</taxon>
        <taxon>Sar</taxon>
        <taxon>Alveolata</taxon>
        <taxon>Ciliophora</taxon>
        <taxon>Intramacronucleata</taxon>
        <taxon>Oligohymenophorea</taxon>
        <taxon>Peniculida</taxon>
        <taxon>Parameciidae</taxon>
        <taxon>Paramecium</taxon>
    </lineage>
</organism>